<keyword evidence="3" id="KW-1185">Reference proteome</keyword>
<feature type="transmembrane region" description="Helical" evidence="1">
    <location>
        <begin position="27"/>
        <end position="50"/>
    </location>
</feature>
<dbReference type="AlphaFoldDB" id="A0A238BYT3"/>
<proteinExistence type="predicted"/>
<dbReference type="EMBL" id="KZ269986">
    <property type="protein sequence ID" value="OZC10411.1"/>
    <property type="molecule type" value="Genomic_DNA"/>
</dbReference>
<evidence type="ECO:0000313" key="2">
    <source>
        <dbReference type="EMBL" id="OZC10411.1"/>
    </source>
</evidence>
<accession>A0A238BYT3</accession>
<dbReference type="Proteomes" id="UP000242913">
    <property type="component" value="Unassembled WGS sequence"/>
</dbReference>
<keyword evidence="1" id="KW-0472">Membrane</keyword>
<reference evidence="2 3" key="1">
    <citation type="submission" date="2015-12" db="EMBL/GenBank/DDBJ databases">
        <title>Draft genome of the nematode, Onchocerca flexuosa.</title>
        <authorList>
            <person name="Mitreva M."/>
        </authorList>
    </citation>
    <scope>NUCLEOTIDE SEQUENCE [LARGE SCALE GENOMIC DNA]</scope>
    <source>
        <strain evidence="2">Red Deer</strain>
    </source>
</reference>
<keyword evidence="1" id="KW-1133">Transmembrane helix</keyword>
<name>A0A238BYT3_9BILA</name>
<evidence type="ECO:0000313" key="3">
    <source>
        <dbReference type="Proteomes" id="UP000242913"/>
    </source>
</evidence>
<gene>
    <name evidence="2" type="ORF">X798_02454</name>
</gene>
<sequence>MNNISKLETDLKYDALISDNDDRKNELTLFASIFWTFLDSALCPLTWLVGVWSSLGILSPDYLDLNGMAILFLIINRQLLKKKKWRSLKSKSGASSSVHSGECAYIVPCRGDLNGSSDTISPTELPHMHNSSKGVKYSASVKEEMGGNNLNTLNEADDEYDSHRLKRLLFSASNIIFPSDIGIYHSISFSSVKCETSSLTIMDSTNPAVELISAYFSVLTSLLGQSRMAKNWIPETIQKHSRNRNIPEIPETIH</sequence>
<organism evidence="2 3">
    <name type="scientific">Onchocerca flexuosa</name>
    <dbReference type="NCBI Taxonomy" id="387005"/>
    <lineage>
        <taxon>Eukaryota</taxon>
        <taxon>Metazoa</taxon>
        <taxon>Ecdysozoa</taxon>
        <taxon>Nematoda</taxon>
        <taxon>Chromadorea</taxon>
        <taxon>Rhabditida</taxon>
        <taxon>Spirurina</taxon>
        <taxon>Spiruromorpha</taxon>
        <taxon>Filarioidea</taxon>
        <taxon>Onchocercidae</taxon>
        <taxon>Onchocerca</taxon>
    </lineage>
</organism>
<feature type="transmembrane region" description="Helical" evidence="1">
    <location>
        <begin position="62"/>
        <end position="80"/>
    </location>
</feature>
<evidence type="ECO:0000256" key="1">
    <source>
        <dbReference type="SAM" id="Phobius"/>
    </source>
</evidence>
<keyword evidence="1" id="KW-0812">Transmembrane</keyword>
<dbReference type="OrthoDB" id="10050457at2759"/>
<protein>
    <submittedName>
        <fullName evidence="2">Uncharacterized protein</fullName>
    </submittedName>
</protein>